<sequence>MESLTRVVHPATADSVDELAAVAALTFSLACPPSVPPESVAVFIGANLSAARFAQYLADPDRAVLTARQDNRIIGYAMLVRGVGDDADVQRAVDLRPAAELSKMYVLAEQHGTGAAAALMARALDAAGRWGARCVWLGVNQKNERAQRFYTKSGFRVSGTRTFQVGTHREDDYVMVRQIR</sequence>
<name>A0ABV4C8B1_9MYCO</name>
<keyword evidence="2 4" id="KW-0012">Acyltransferase</keyword>
<organism evidence="4 5">
    <name type="scientific">Mycobacterium servetii</name>
    <dbReference type="NCBI Taxonomy" id="3237418"/>
    <lineage>
        <taxon>Bacteria</taxon>
        <taxon>Bacillati</taxon>
        <taxon>Actinomycetota</taxon>
        <taxon>Actinomycetes</taxon>
        <taxon>Mycobacteriales</taxon>
        <taxon>Mycobacteriaceae</taxon>
        <taxon>Mycobacterium</taxon>
    </lineage>
</organism>
<keyword evidence="1 4" id="KW-0808">Transferase</keyword>
<dbReference type="PANTHER" id="PTHR43877">
    <property type="entry name" value="AMINOALKYLPHOSPHONATE N-ACETYLTRANSFERASE-RELATED-RELATED"/>
    <property type="match status" value="1"/>
</dbReference>
<evidence type="ECO:0000259" key="3">
    <source>
        <dbReference type="PROSITE" id="PS51186"/>
    </source>
</evidence>
<dbReference type="GO" id="GO:0016746">
    <property type="term" value="F:acyltransferase activity"/>
    <property type="evidence" value="ECO:0007669"/>
    <property type="project" value="UniProtKB-KW"/>
</dbReference>
<dbReference type="Proteomes" id="UP001564760">
    <property type="component" value="Unassembled WGS sequence"/>
</dbReference>
<dbReference type="InterPro" id="IPR016181">
    <property type="entry name" value="Acyl_CoA_acyltransferase"/>
</dbReference>
<keyword evidence="5" id="KW-1185">Reference proteome</keyword>
<protein>
    <submittedName>
        <fullName evidence="4">GNAT family N-acetyltransferase</fullName>
        <ecNumber evidence="4">2.3.1.-</ecNumber>
    </submittedName>
</protein>
<evidence type="ECO:0000313" key="4">
    <source>
        <dbReference type="EMBL" id="MEY8017023.1"/>
    </source>
</evidence>
<dbReference type="EMBL" id="JBGEDP010000001">
    <property type="protein sequence ID" value="MEY8017023.1"/>
    <property type="molecule type" value="Genomic_DNA"/>
</dbReference>
<dbReference type="RefSeq" id="WP_369739361.1">
    <property type="nucleotide sequence ID" value="NZ_JBGEDP010000001.1"/>
</dbReference>
<reference evidence="4 5" key="1">
    <citation type="submission" date="2024-08" db="EMBL/GenBank/DDBJ databases">
        <title>Mycobacterium servetensis sp. nov., a novel rapid-growing mycobacterial species recovered from a human patient in Zaragoza, Spain.</title>
        <authorList>
            <person name="Tristancho-Baro A.I."/>
            <person name="Buenestado-Serrano S."/>
            <person name="Garcia De Viedma D."/>
            <person name="Milagro-Beamonte A."/>
            <person name="Burillo N."/>
            <person name="Sanz S."/>
            <person name="Lopez-Calleja A.I."/>
            <person name="Penas-Utrilla D."/>
            <person name="Guardingo M."/>
            <person name="Garcia M.J."/>
            <person name="Vinuelas-Bayon J."/>
        </authorList>
    </citation>
    <scope>NUCLEOTIDE SEQUENCE [LARGE SCALE GENOMIC DNA]</scope>
    <source>
        <strain evidence="5">HUMS_12744610</strain>
    </source>
</reference>
<dbReference type="SUPFAM" id="SSF55729">
    <property type="entry name" value="Acyl-CoA N-acyltransferases (Nat)"/>
    <property type="match status" value="1"/>
</dbReference>
<feature type="domain" description="N-acetyltransferase" evidence="3">
    <location>
        <begin position="6"/>
        <end position="180"/>
    </location>
</feature>
<proteinExistence type="predicted"/>
<dbReference type="EC" id="2.3.1.-" evidence="4"/>
<gene>
    <name evidence="4" type="ORF">AB8998_19545</name>
</gene>
<accession>A0ABV4C8B1</accession>
<dbReference type="PROSITE" id="PS51257">
    <property type="entry name" value="PROKAR_LIPOPROTEIN"/>
    <property type="match status" value="1"/>
</dbReference>
<evidence type="ECO:0000313" key="5">
    <source>
        <dbReference type="Proteomes" id="UP001564760"/>
    </source>
</evidence>
<dbReference type="InterPro" id="IPR050832">
    <property type="entry name" value="Bact_Acetyltransf"/>
</dbReference>
<evidence type="ECO:0000256" key="2">
    <source>
        <dbReference type="ARBA" id="ARBA00023315"/>
    </source>
</evidence>
<dbReference type="PROSITE" id="PS51186">
    <property type="entry name" value="GNAT"/>
    <property type="match status" value="1"/>
</dbReference>
<evidence type="ECO:0000256" key="1">
    <source>
        <dbReference type="ARBA" id="ARBA00022679"/>
    </source>
</evidence>
<dbReference type="Gene3D" id="3.40.630.30">
    <property type="match status" value="1"/>
</dbReference>
<dbReference type="InterPro" id="IPR000182">
    <property type="entry name" value="GNAT_dom"/>
</dbReference>
<comment type="caution">
    <text evidence="4">The sequence shown here is derived from an EMBL/GenBank/DDBJ whole genome shotgun (WGS) entry which is preliminary data.</text>
</comment>
<dbReference type="Pfam" id="PF00583">
    <property type="entry name" value="Acetyltransf_1"/>
    <property type="match status" value="1"/>
</dbReference>